<feature type="chain" id="PRO_5034475533" description="Matrix remodeling-associated protein 8" evidence="14">
    <location>
        <begin position="29"/>
        <end position="421"/>
    </location>
</feature>
<dbReference type="Gene3D" id="2.60.40.10">
    <property type="entry name" value="Immunoglobulins"/>
    <property type="match status" value="2"/>
</dbReference>
<dbReference type="GO" id="GO:0030154">
    <property type="term" value="P:cell differentiation"/>
    <property type="evidence" value="ECO:0007669"/>
    <property type="project" value="TreeGrafter"/>
</dbReference>
<dbReference type="GeneTree" id="ENSGT00390000001509"/>
<evidence type="ECO:0000256" key="1">
    <source>
        <dbReference type="ARBA" id="ARBA00004251"/>
    </source>
</evidence>
<keyword evidence="17" id="KW-1185">Reference proteome</keyword>
<dbReference type="PROSITE" id="PS50835">
    <property type="entry name" value="IG_LIKE"/>
    <property type="match status" value="1"/>
</dbReference>
<keyword evidence="10" id="KW-1015">Disulfide bond</keyword>
<dbReference type="AlphaFoldDB" id="A0A8C9TJM1"/>
<dbReference type="PANTHER" id="PTHR44793">
    <property type="entry name" value="MATRIX REMODELING-ASSOCIATED PROTEIN 8"/>
    <property type="match status" value="1"/>
</dbReference>
<dbReference type="GO" id="GO:0009986">
    <property type="term" value="C:cell surface"/>
    <property type="evidence" value="ECO:0007669"/>
    <property type="project" value="TreeGrafter"/>
</dbReference>
<dbReference type="OrthoDB" id="9832369at2759"/>
<evidence type="ECO:0000256" key="3">
    <source>
        <dbReference type="ARBA" id="ARBA00022475"/>
    </source>
</evidence>
<evidence type="ECO:0000256" key="12">
    <source>
        <dbReference type="ARBA" id="ARBA00023319"/>
    </source>
</evidence>
<dbReference type="Pfam" id="PF07686">
    <property type="entry name" value="V-set"/>
    <property type="match status" value="2"/>
</dbReference>
<dbReference type="SUPFAM" id="SSF48726">
    <property type="entry name" value="Immunoglobulin"/>
    <property type="match status" value="2"/>
</dbReference>
<proteinExistence type="predicted"/>
<feature type="transmembrane region" description="Helical" evidence="13">
    <location>
        <begin position="323"/>
        <end position="346"/>
    </location>
</feature>
<evidence type="ECO:0000256" key="4">
    <source>
        <dbReference type="ARBA" id="ARBA00022692"/>
    </source>
</evidence>
<dbReference type="PANTHER" id="PTHR44793:SF1">
    <property type="entry name" value="MATRIX REMODELING-ASSOCIATED PROTEIN 8"/>
    <property type="match status" value="1"/>
</dbReference>
<reference evidence="16" key="2">
    <citation type="submission" date="2025-08" db="UniProtKB">
        <authorList>
            <consortium name="Ensembl"/>
        </authorList>
    </citation>
    <scope>IDENTIFICATION</scope>
</reference>
<gene>
    <name evidence="16" type="primary">MXRA8</name>
    <name evidence="16" type="synonym">LOC108933499</name>
</gene>
<evidence type="ECO:0000256" key="11">
    <source>
        <dbReference type="ARBA" id="ARBA00023180"/>
    </source>
</evidence>
<evidence type="ECO:0000256" key="6">
    <source>
        <dbReference type="ARBA" id="ARBA00022737"/>
    </source>
</evidence>
<dbReference type="InterPro" id="IPR013783">
    <property type="entry name" value="Ig-like_fold"/>
</dbReference>
<dbReference type="GO" id="GO:0005886">
    <property type="term" value="C:plasma membrane"/>
    <property type="evidence" value="ECO:0007669"/>
    <property type="project" value="UniProtKB-SubCell"/>
</dbReference>
<keyword evidence="9 13" id="KW-0472">Membrane</keyword>
<dbReference type="Proteomes" id="UP000694397">
    <property type="component" value="Chromosome 2"/>
</dbReference>
<evidence type="ECO:0000256" key="8">
    <source>
        <dbReference type="ARBA" id="ARBA00022989"/>
    </source>
</evidence>
<dbReference type="InterPro" id="IPR036179">
    <property type="entry name" value="Ig-like_dom_sf"/>
</dbReference>
<feature type="domain" description="Ig-like" evidence="15">
    <location>
        <begin position="47"/>
        <end position="158"/>
    </location>
</feature>
<evidence type="ECO:0000256" key="14">
    <source>
        <dbReference type="SAM" id="SignalP"/>
    </source>
</evidence>
<keyword evidence="12" id="KW-0393">Immunoglobulin domain</keyword>
<evidence type="ECO:0000259" key="15">
    <source>
        <dbReference type="PROSITE" id="PS50835"/>
    </source>
</evidence>
<evidence type="ECO:0000256" key="13">
    <source>
        <dbReference type="SAM" id="Phobius"/>
    </source>
</evidence>
<reference evidence="16" key="3">
    <citation type="submission" date="2025-09" db="UniProtKB">
        <authorList>
            <consortium name="Ensembl"/>
        </authorList>
    </citation>
    <scope>IDENTIFICATION</scope>
</reference>
<dbReference type="GO" id="GO:0007155">
    <property type="term" value="P:cell adhesion"/>
    <property type="evidence" value="ECO:0007669"/>
    <property type="project" value="UniProtKB-KW"/>
</dbReference>
<dbReference type="InterPro" id="IPR007110">
    <property type="entry name" value="Ig-like_dom"/>
</dbReference>
<evidence type="ECO:0000256" key="9">
    <source>
        <dbReference type="ARBA" id="ARBA00023136"/>
    </source>
</evidence>
<name>A0A8C9TJM1_SCLFO</name>
<keyword evidence="7" id="KW-0130">Cell adhesion</keyword>
<reference evidence="16 17" key="1">
    <citation type="submission" date="2019-04" db="EMBL/GenBank/DDBJ databases">
        <authorList>
            <consortium name="Wellcome Sanger Institute Data Sharing"/>
        </authorList>
    </citation>
    <scope>NUCLEOTIDE SEQUENCE [LARGE SCALE GENOMIC DNA]</scope>
</reference>
<organism evidence="16 17">
    <name type="scientific">Scleropages formosus</name>
    <name type="common">Asian bonytongue</name>
    <name type="synonym">Osteoglossum formosum</name>
    <dbReference type="NCBI Taxonomy" id="113540"/>
    <lineage>
        <taxon>Eukaryota</taxon>
        <taxon>Metazoa</taxon>
        <taxon>Chordata</taxon>
        <taxon>Craniata</taxon>
        <taxon>Vertebrata</taxon>
        <taxon>Euteleostomi</taxon>
        <taxon>Actinopterygii</taxon>
        <taxon>Neopterygii</taxon>
        <taxon>Teleostei</taxon>
        <taxon>Osteoglossocephala</taxon>
        <taxon>Osteoglossomorpha</taxon>
        <taxon>Osteoglossiformes</taxon>
        <taxon>Osteoglossidae</taxon>
        <taxon>Scleropages</taxon>
    </lineage>
</organism>
<evidence type="ECO:0000313" key="16">
    <source>
        <dbReference type="Ensembl" id="ENSSFOP00015053774.1"/>
    </source>
</evidence>
<evidence type="ECO:0000256" key="10">
    <source>
        <dbReference type="ARBA" id="ARBA00023157"/>
    </source>
</evidence>
<keyword evidence="5 14" id="KW-0732">Signal</keyword>
<keyword evidence="8 13" id="KW-1133">Transmembrane helix</keyword>
<sequence>MKKSSTAVVTLWLFHAFAAFLLTSAVSGQSARAGAAVERHNVSAPAGSRATLRCRSRRLAQSQDRLGERQRVLHWDLFHGGSEPSVERVLDMFPSGERRVYNSANKGRVNVSSTAFLDGNFSLVIRGVGMSDRGIYSCNLHHHYCHLNESLKVQLNVTKSERKVRRSWDGEKAVFVVLLNSTVTLPCINRRPLWVKRQRESRNQVVRWDWRPLGAPWGDAERLLDVLSSGEAPERGPLFQTRRMNVSDKPFSLGDFSLTIGDLQASDEGLYSCHMHHQYCGLRKIITYQLSVVSPDLHPSAPDHPNGNQSPVVNVVISKHGGYLYVLAILLIVILFVAVVIVLLTCQFRKRGLEYHLRRPEQALRGLGETGRDGTELTMYSRGEIRPDYKNNLWKERAELSILPSPKVIDLDREMGRRPWN</sequence>
<dbReference type="InterPro" id="IPR042472">
    <property type="entry name" value="MXRA8"/>
</dbReference>
<keyword evidence="4 13" id="KW-0812">Transmembrane</keyword>
<protein>
    <recommendedName>
        <fullName evidence="2">Matrix remodeling-associated protein 8</fullName>
    </recommendedName>
</protein>
<dbReference type="InterPro" id="IPR013106">
    <property type="entry name" value="Ig_V-set"/>
</dbReference>
<evidence type="ECO:0000256" key="7">
    <source>
        <dbReference type="ARBA" id="ARBA00022889"/>
    </source>
</evidence>
<keyword evidence="3" id="KW-1003">Cell membrane</keyword>
<dbReference type="Ensembl" id="ENSSFOT00015056051.1">
    <property type="protein sequence ID" value="ENSSFOP00015053774.1"/>
    <property type="gene ID" value="ENSSFOG00015025211.1"/>
</dbReference>
<comment type="subcellular location">
    <subcellularLocation>
        <location evidence="1">Cell membrane</location>
        <topology evidence="1">Single-pass type I membrane protein</topology>
    </subcellularLocation>
</comment>
<evidence type="ECO:0000256" key="2">
    <source>
        <dbReference type="ARBA" id="ARBA00018734"/>
    </source>
</evidence>
<evidence type="ECO:0000313" key="17">
    <source>
        <dbReference type="Proteomes" id="UP000694397"/>
    </source>
</evidence>
<feature type="signal peptide" evidence="14">
    <location>
        <begin position="1"/>
        <end position="28"/>
    </location>
</feature>
<dbReference type="SMART" id="SM00409">
    <property type="entry name" value="IG"/>
    <property type="match status" value="2"/>
</dbReference>
<dbReference type="InterPro" id="IPR003599">
    <property type="entry name" value="Ig_sub"/>
</dbReference>
<keyword evidence="11" id="KW-0325">Glycoprotein</keyword>
<accession>A0A8C9TJM1</accession>
<keyword evidence="6" id="KW-0677">Repeat</keyword>
<evidence type="ECO:0000256" key="5">
    <source>
        <dbReference type="ARBA" id="ARBA00022729"/>
    </source>
</evidence>